<dbReference type="Pfam" id="PF02872">
    <property type="entry name" value="5_nucleotid_C"/>
    <property type="match status" value="1"/>
</dbReference>
<evidence type="ECO:0000313" key="6">
    <source>
        <dbReference type="Proteomes" id="UP001576776"/>
    </source>
</evidence>
<accession>A0ABV4YIS3</accession>
<keyword evidence="2 5" id="KW-0378">Hydrolase</keyword>
<evidence type="ECO:0000259" key="4">
    <source>
        <dbReference type="Pfam" id="PF02872"/>
    </source>
</evidence>
<keyword evidence="2" id="KW-0547">Nucleotide-binding</keyword>
<feature type="domain" description="Calcineurin-like phosphoesterase" evidence="3">
    <location>
        <begin position="11"/>
        <end position="224"/>
    </location>
</feature>
<reference evidence="5 6" key="1">
    <citation type="submission" date="2024-09" db="EMBL/GenBank/DDBJ databases">
        <title>Floridaenema gen nov. (Aerosakkonemataceae, Aerosakkonematales ord. nov., Cyanobacteria) from benthic tropical and subtropical fresh waters, with the description of four new species.</title>
        <authorList>
            <person name="Moretto J.A."/>
            <person name="Berthold D.E."/>
            <person name="Lefler F.W."/>
            <person name="Huang I.-S."/>
            <person name="Laughinghouse H. IV."/>
        </authorList>
    </citation>
    <scope>NUCLEOTIDE SEQUENCE [LARGE SCALE GENOMIC DNA]</scope>
    <source>
        <strain evidence="5 6">BLCC-F154</strain>
    </source>
</reference>
<organism evidence="5 6">
    <name type="scientific">Floridaenema fluviatile BLCC-F154</name>
    <dbReference type="NCBI Taxonomy" id="3153640"/>
    <lineage>
        <taxon>Bacteria</taxon>
        <taxon>Bacillati</taxon>
        <taxon>Cyanobacteriota</taxon>
        <taxon>Cyanophyceae</taxon>
        <taxon>Oscillatoriophycideae</taxon>
        <taxon>Aerosakkonematales</taxon>
        <taxon>Aerosakkonemataceae</taxon>
        <taxon>Floridanema</taxon>
        <taxon>Floridanema fluviatile</taxon>
    </lineage>
</organism>
<dbReference type="InterPro" id="IPR008334">
    <property type="entry name" value="5'-Nucleotdase_C"/>
</dbReference>
<dbReference type="InterPro" id="IPR036907">
    <property type="entry name" value="5'-Nucleotdase_C_sf"/>
</dbReference>
<dbReference type="Gene3D" id="3.60.21.10">
    <property type="match status" value="1"/>
</dbReference>
<evidence type="ECO:0000256" key="2">
    <source>
        <dbReference type="RuleBase" id="RU362119"/>
    </source>
</evidence>
<dbReference type="SUPFAM" id="SSF56300">
    <property type="entry name" value="Metallo-dependent phosphatases"/>
    <property type="match status" value="1"/>
</dbReference>
<dbReference type="SUPFAM" id="SSF55816">
    <property type="entry name" value="5'-nucleotidase (syn. UDP-sugar hydrolase), C-terminal domain"/>
    <property type="match status" value="1"/>
</dbReference>
<evidence type="ECO:0000259" key="3">
    <source>
        <dbReference type="Pfam" id="PF00149"/>
    </source>
</evidence>
<dbReference type="Pfam" id="PF00149">
    <property type="entry name" value="Metallophos"/>
    <property type="match status" value="1"/>
</dbReference>
<dbReference type="Gene3D" id="3.90.780.10">
    <property type="entry name" value="5'-Nucleotidase, C-terminal domain"/>
    <property type="match status" value="1"/>
</dbReference>
<dbReference type="InterPro" id="IPR029052">
    <property type="entry name" value="Metallo-depent_PP-like"/>
</dbReference>
<dbReference type="EMBL" id="JBHFNS010000091">
    <property type="protein sequence ID" value="MFB2938583.1"/>
    <property type="molecule type" value="Genomic_DNA"/>
</dbReference>
<proteinExistence type="inferred from homology"/>
<dbReference type="PANTHER" id="PTHR11575:SF24">
    <property type="entry name" value="5'-NUCLEOTIDASE"/>
    <property type="match status" value="1"/>
</dbReference>
<dbReference type="GO" id="GO:0016787">
    <property type="term" value="F:hydrolase activity"/>
    <property type="evidence" value="ECO:0007669"/>
    <property type="project" value="UniProtKB-KW"/>
</dbReference>
<dbReference type="RefSeq" id="WP_413260067.1">
    <property type="nucleotide sequence ID" value="NZ_JBHFNS010000091.1"/>
</dbReference>
<evidence type="ECO:0000256" key="1">
    <source>
        <dbReference type="ARBA" id="ARBA00022729"/>
    </source>
</evidence>
<gene>
    <name evidence="5" type="ORF">ACE1B6_25315</name>
</gene>
<sequence>MITTERFKKFTILHSNDMHGDFLAEAKSGEGNLIGGLSLLSGYINKVREEEKNTLYVISGDMLQGSMIDTEFKGLSTIEIMNYLAPNVVTLGNHELDYGFPHLLFLEKMANFPIVNANLYIKKYGKRLMNPYLILNVDGFDIMFIGIVTEEVLKALKLDTSISTFVGLEDAAAEVGKICNTYKNEDIDLTILLTHIGFEEDKKLAAMLDPAWGVDMIIGGHSHTFLEQPAQVNNILIAQAAVGTDQIGRFDIVVDDDTNSIVEWKWQLVPINNTVAEPDVVLENFIATYKEEVDRKYNRIVSRLARQLTHPKREEETALGNLITDIFAQIDLLDVVLIGSGSIRGSELGPLVTLGDLKKVYPYDGPLYKVKITGAQLKHIFSYIMRTENRIPGEGNCFQLNKGVQAVYNDADKKLESLSINGNPVQDDAQYAVCLQEYHYKNSGISLNMTAEELGTPRVVTTSAQQVLEEYLSSNQLLDSEIEGRLVYK</sequence>
<protein>
    <submittedName>
        <fullName evidence="5">Bifunctional UDP-sugar hydrolase/5'-nucleotidase</fullName>
    </submittedName>
</protein>
<dbReference type="InterPro" id="IPR004843">
    <property type="entry name" value="Calcineurin-like_PHP"/>
</dbReference>
<keyword evidence="6" id="KW-1185">Reference proteome</keyword>
<comment type="caution">
    <text evidence="5">The sequence shown here is derived from an EMBL/GenBank/DDBJ whole genome shotgun (WGS) entry which is preliminary data.</text>
</comment>
<dbReference type="CDD" id="cd00845">
    <property type="entry name" value="MPP_UshA_N_like"/>
    <property type="match status" value="1"/>
</dbReference>
<dbReference type="Proteomes" id="UP001576776">
    <property type="component" value="Unassembled WGS sequence"/>
</dbReference>
<name>A0ABV4YIS3_9CYAN</name>
<evidence type="ECO:0000313" key="5">
    <source>
        <dbReference type="EMBL" id="MFB2938583.1"/>
    </source>
</evidence>
<dbReference type="PRINTS" id="PR01607">
    <property type="entry name" value="APYRASEFAMLY"/>
</dbReference>
<keyword evidence="1" id="KW-0732">Signal</keyword>
<feature type="domain" description="5'-Nucleotidase C-terminal" evidence="4">
    <location>
        <begin position="309"/>
        <end position="444"/>
    </location>
</feature>
<dbReference type="InterPro" id="IPR006179">
    <property type="entry name" value="5_nucleotidase/apyrase"/>
</dbReference>
<comment type="similarity">
    <text evidence="2">Belongs to the 5'-nucleotidase family.</text>
</comment>
<dbReference type="PANTHER" id="PTHR11575">
    <property type="entry name" value="5'-NUCLEOTIDASE-RELATED"/>
    <property type="match status" value="1"/>
</dbReference>